<protein>
    <recommendedName>
        <fullName evidence="2">MEMO1 family protein Dthio_PD2041</fullName>
    </recommendedName>
</protein>
<dbReference type="NCBIfam" id="TIGR04336">
    <property type="entry name" value="AmmeMemoSam_B"/>
    <property type="match status" value="1"/>
</dbReference>
<dbReference type="HAMAP" id="MF_00055">
    <property type="entry name" value="MEMO1"/>
    <property type="match status" value="1"/>
</dbReference>
<dbReference type="Gene3D" id="3.40.830.10">
    <property type="entry name" value="LigB-like"/>
    <property type="match status" value="1"/>
</dbReference>
<comment type="similarity">
    <text evidence="1 2">Belongs to the MEMO1 family.</text>
</comment>
<dbReference type="PANTHER" id="PTHR11060">
    <property type="entry name" value="PROTEIN MEMO1"/>
    <property type="match status" value="1"/>
</dbReference>
<accession>D6SPJ3</accession>
<dbReference type="OrthoDB" id="9785549at2"/>
<evidence type="ECO:0000313" key="4">
    <source>
        <dbReference type="Proteomes" id="UP000005496"/>
    </source>
</evidence>
<dbReference type="Proteomes" id="UP000005496">
    <property type="component" value="Unassembled WGS sequence"/>
</dbReference>
<sequence length="266" mass="28694">MDREPVVAGQFYPGSAAALDEKLSRYLQGEQASARTLLAMVPHAGYPFSGPVAGKVLARSNLASRIILLGPNHTGQGQRIAVWGDGSWRLPGGEVMVDEDTASVIGKLPGYSFDYQAHLREHSLEVILPFLARAVPGCKIVPISVAEPDLQVLMRAGEDLARTIRDLALDVSLVVSTDMSHFVPQEQARRLDHMAIERILDLDPQGLHQVVKQNRISMCGVMPTTLGLACVREMGARSTEFIDYATSGDAIGDYSQVVGYAGVVVS</sequence>
<dbReference type="eggNOG" id="COG1355">
    <property type="taxonomic scope" value="Bacteria"/>
</dbReference>
<dbReference type="CDD" id="cd07361">
    <property type="entry name" value="MEMO_like"/>
    <property type="match status" value="1"/>
</dbReference>
<comment type="caution">
    <text evidence="3">The sequence shown here is derived from an EMBL/GenBank/DDBJ whole genome shotgun (WGS) entry which is preliminary data.</text>
</comment>
<evidence type="ECO:0000256" key="2">
    <source>
        <dbReference type="HAMAP-Rule" id="MF_00055"/>
    </source>
</evidence>
<dbReference type="PANTHER" id="PTHR11060:SF0">
    <property type="entry name" value="PROTEIN MEMO1"/>
    <property type="match status" value="1"/>
</dbReference>
<evidence type="ECO:0000313" key="3">
    <source>
        <dbReference type="EMBL" id="EFI34669.1"/>
    </source>
</evidence>
<evidence type="ECO:0000256" key="1">
    <source>
        <dbReference type="ARBA" id="ARBA00006315"/>
    </source>
</evidence>
<dbReference type="EMBL" id="ACJN02000002">
    <property type="protein sequence ID" value="EFI34669.1"/>
    <property type="molecule type" value="Genomic_DNA"/>
</dbReference>
<dbReference type="Pfam" id="PF01875">
    <property type="entry name" value="Memo"/>
    <property type="match status" value="1"/>
</dbReference>
<dbReference type="InterPro" id="IPR002737">
    <property type="entry name" value="MEMO1_fam"/>
</dbReference>
<organism evidence="3 4">
    <name type="scientific">Desulfonatronospira thiodismutans ASO3-1</name>
    <dbReference type="NCBI Taxonomy" id="555779"/>
    <lineage>
        <taxon>Bacteria</taxon>
        <taxon>Pseudomonadati</taxon>
        <taxon>Thermodesulfobacteriota</taxon>
        <taxon>Desulfovibrionia</taxon>
        <taxon>Desulfovibrionales</taxon>
        <taxon>Desulfonatronovibrionaceae</taxon>
        <taxon>Desulfonatronospira</taxon>
    </lineage>
</organism>
<dbReference type="RefSeq" id="WP_008869989.1">
    <property type="nucleotide sequence ID" value="NZ_ACJN02000002.1"/>
</dbReference>
<reference evidence="3" key="1">
    <citation type="submission" date="2010-05" db="EMBL/GenBank/DDBJ databases">
        <title>The draft genome of Desulfonatronospira thiodismutans ASO3-1.</title>
        <authorList>
            <consortium name="US DOE Joint Genome Institute (JGI-PGF)"/>
            <person name="Lucas S."/>
            <person name="Copeland A."/>
            <person name="Lapidus A."/>
            <person name="Cheng J.-F."/>
            <person name="Bruce D."/>
            <person name="Goodwin L."/>
            <person name="Pitluck S."/>
            <person name="Chertkov O."/>
            <person name="Brettin T."/>
            <person name="Detter J.C."/>
            <person name="Han C."/>
            <person name="Land M.L."/>
            <person name="Hauser L."/>
            <person name="Kyrpides N."/>
            <person name="Mikhailova N."/>
            <person name="Muyzer G."/>
            <person name="Woyke T."/>
        </authorList>
    </citation>
    <scope>NUCLEOTIDE SEQUENCE [LARGE SCALE GENOMIC DNA]</scope>
    <source>
        <strain evidence="3">ASO3-1</strain>
    </source>
</reference>
<proteinExistence type="inferred from homology"/>
<dbReference type="AlphaFoldDB" id="D6SPJ3"/>
<keyword evidence="4" id="KW-1185">Reference proteome</keyword>
<name>D6SPJ3_9BACT</name>
<gene>
    <name evidence="3" type="ORF">Dthio_PD2041</name>
</gene>